<organism evidence="2 3">
    <name type="scientific">Aphanizomenon flos-aquae FACHB-1040</name>
    <dbReference type="NCBI Taxonomy" id="2692887"/>
    <lineage>
        <taxon>Bacteria</taxon>
        <taxon>Bacillati</taxon>
        <taxon>Cyanobacteriota</taxon>
        <taxon>Cyanophyceae</taxon>
        <taxon>Nostocales</taxon>
        <taxon>Aphanizomenonaceae</taxon>
        <taxon>Aphanizomenon</taxon>
    </lineage>
</organism>
<dbReference type="Proteomes" id="UP000606721">
    <property type="component" value="Unassembled WGS sequence"/>
</dbReference>
<gene>
    <name evidence="2" type="ORF">H6F99_00140</name>
</gene>
<evidence type="ECO:0000313" key="3">
    <source>
        <dbReference type="Proteomes" id="UP000606721"/>
    </source>
</evidence>
<comment type="caution">
    <text evidence="2">The sequence shown here is derived from an EMBL/GenBank/DDBJ whole genome shotgun (WGS) entry which is preliminary data.</text>
</comment>
<feature type="region of interest" description="Disordered" evidence="1">
    <location>
        <begin position="38"/>
        <end position="57"/>
    </location>
</feature>
<name>A0ABR8BST0_APHFL</name>
<protein>
    <recommendedName>
        <fullName evidence="4">CRISPR-associated protein</fullName>
    </recommendedName>
</protein>
<keyword evidence="3" id="KW-1185">Reference proteome</keyword>
<evidence type="ECO:0008006" key="4">
    <source>
        <dbReference type="Google" id="ProtNLM"/>
    </source>
</evidence>
<dbReference type="RefSeq" id="WP_190381937.1">
    <property type="nucleotide sequence ID" value="NZ_JACJQT010000001.1"/>
</dbReference>
<accession>A0ABR8BST0</accession>
<evidence type="ECO:0000313" key="2">
    <source>
        <dbReference type="EMBL" id="MBD2276784.1"/>
    </source>
</evidence>
<feature type="compositionally biased region" description="Basic and acidic residues" evidence="1">
    <location>
        <begin position="38"/>
        <end position="48"/>
    </location>
</feature>
<proteinExistence type="predicted"/>
<sequence length="508" mass="59456">MNVWIVTIGNSDVQLKHSYDESDEWSKRSRNAEIRSKLKPRGVNDFKPSRPQNWSEGDPFTVSARVMGIVYGQNLDDKVFQDLHFPLLDRFTEYLQGTKRPDKIIVILTNQENVFDNNNRNKKSPYWQDTCTLEPILEKYFQAKYPQLKTKENIYYLPLAPKANEKGLDDWNQCLTFVNELFKRSEIKSISKSADIYVSHQAGTPAISSAVQFTSLAKFEKKVQFLVSNEYDQDNAIPIPSSSYLQGLKLQEAKKLLKRYDYLGVDQIFFQEILNNKSLNPEEQKIKDLLAMAIQWNNANFDDFGKARSAINEDAKKRTQEWWWTAYEAGYLATIRLEQGNYVEALFHSFRALEGITNEWVILNYKKHLYKDNKGTYCFKDSILTELPNFYQTEFQRKQRVGLYGKTLYVLLKESRPEFRQNSGVSDISVWEDVADRRNNLFHKLLGLQKEEVFQAWNTTSDSEWQNRVRGCLNFVTKQQFTSFKKASLMLSVHEELNTAINNYEFQN</sequence>
<reference evidence="2 3" key="1">
    <citation type="journal article" date="2020" name="ISME J.">
        <title>Comparative genomics reveals insights into cyanobacterial evolution and habitat adaptation.</title>
        <authorList>
            <person name="Chen M.Y."/>
            <person name="Teng W.K."/>
            <person name="Zhao L."/>
            <person name="Hu C.X."/>
            <person name="Zhou Y.K."/>
            <person name="Han B.P."/>
            <person name="Song L.R."/>
            <person name="Shu W.S."/>
        </authorList>
    </citation>
    <scope>NUCLEOTIDE SEQUENCE [LARGE SCALE GENOMIC DNA]</scope>
    <source>
        <strain evidence="2 3">FACHB-1040</strain>
    </source>
</reference>
<dbReference type="EMBL" id="JACJQT010000001">
    <property type="protein sequence ID" value="MBD2276784.1"/>
    <property type="molecule type" value="Genomic_DNA"/>
</dbReference>
<evidence type="ECO:0000256" key="1">
    <source>
        <dbReference type="SAM" id="MobiDB-lite"/>
    </source>
</evidence>